<evidence type="ECO:0000256" key="1">
    <source>
        <dbReference type="SAM" id="MobiDB-lite"/>
    </source>
</evidence>
<evidence type="ECO:0000313" key="3">
    <source>
        <dbReference type="EMBL" id="KAI9274303.1"/>
    </source>
</evidence>
<feature type="transmembrane region" description="Helical" evidence="2">
    <location>
        <begin position="197"/>
        <end position="218"/>
    </location>
</feature>
<feature type="region of interest" description="Disordered" evidence="1">
    <location>
        <begin position="348"/>
        <end position="408"/>
    </location>
</feature>
<keyword evidence="2" id="KW-0812">Transmembrane</keyword>
<gene>
    <name evidence="3" type="ORF">BDA99DRAFT_590854</name>
</gene>
<comment type="caution">
    <text evidence="3">The sequence shown here is derived from an EMBL/GenBank/DDBJ whole genome shotgun (WGS) entry which is preliminary data.</text>
</comment>
<keyword evidence="2" id="KW-1133">Transmembrane helix</keyword>
<reference evidence="3" key="2">
    <citation type="submission" date="2023-02" db="EMBL/GenBank/DDBJ databases">
        <authorList>
            <consortium name="DOE Joint Genome Institute"/>
            <person name="Mondo S.J."/>
            <person name="Chang Y."/>
            <person name="Wang Y."/>
            <person name="Ahrendt S."/>
            <person name="Andreopoulos W."/>
            <person name="Barry K."/>
            <person name="Beard J."/>
            <person name="Benny G.L."/>
            <person name="Blankenship S."/>
            <person name="Bonito G."/>
            <person name="Cuomo C."/>
            <person name="Desiro A."/>
            <person name="Gervers K.A."/>
            <person name="Hundley H."/>
            <person name="Kuo A."/>
            <person name="LaButti K."/>
            <person name="Lang B.F."/>
            <person name="Lipzen A."/>
            <person name="O'Donnell K."/>
            <person name="Pangilinan J."/>
            <person name="Reynolds N."/>
            <person name="Sandor L."/>
            <person name="Smith M.W."/>
            <person name="Tsang A."/>
            <person name="Grigoriev I.V."/>
            <person name="Stajich J.E."/>
            <person name="Spatafora J.W."/>
        </authorList>
    </citation>
    <scope>NUCLEOTIDE SEQUENCE</scope>
    <source>
        <strain evidence="3">RSA 2281</strain>
    </source>
</reference>
<keyword evidence="2" id="KW-0472">Membrane</keyword>
<feature type="transmembrane region" description="Helical" evidence="2">
    <location>
        <begin position="285"/>
        <end position="308"/>
    </location>
</feature>
<protein>
    <submittedName>
        <fullName evidence="3">Uncharacterized protein</fullName>
    </submittedName>
</protein>
<accession>A0AAD5KKF0</accession>
<name>A0AAD5KKF0_9FUNG</name>
<keyword evidence="4" id="KW-1185">Reference proteome</keyword>
<dbReference type="AlphaFoldDB" id="A0AAD5KKF0"/>
<feature type="transmembrane region" description="Helical" evidence="2">
    <location>
        <begin position="119"/>
        <end position="139"/>
    </location>
</feature>
<feature type="transmembrane region" description="Helical" evidence="2">
    <location>
        <begin position="84"/>
        <end position="107"/>
    </location>
</feature>
<evidence type="ECO:0000313" key="4">
    <source>
        <dbReference type="Proteomes" id="UP001209540"/>
    </source>
</evidence>
<feature type="transmembrane region" description="Helical" evidence="2">
    <location>
        <begin position="160"/>
        <end position="185"/>
    </location>
</feature>
<feature type="transmembrane region" description="Helical" evidence="2">
    <location>
        <begin position="37"/>
        <end position="63"/>
    </location>
</feature>
<feature type="compositionally biased region" description="Low complexity" evidence="1">
    <location>
        <begin position="383"/>
        <end position="400"/>
    </location>
</feature>
<reference evidence="3" key="1">
    <citation type="journal article" date="2022" name="IScience">
        <title>Evolution of zygomycete secretomes and the origins of terrestrial fungal ecologies.</title>
        <authorList>
            <person name="Chang Y."/>
            <person name="Wang Y."/>
            <person name="Mondo S."/>
            <person name="Ahrendt S."/>
            <person name="Andreopoulos W."/>
            <person name="Barry K."/>
            <person name="Beard J."/>
            <person name="Benny G.L."/>
            <person name="Blankenship S."/>
            <person name="Bonito G."/>
            <person name="Cuomo C."/>
            <person name="Desiro A."/>
            <person name="Gervers K.A."/>
            <person name="Hundley H."/>
            <person name="Kuo A."/>
            <person name="LaButti K."/>
            <person name="Lang B.F."/>
            <person name="Lipzen A."/>
            <person name="O'Donnell K."/>
            <person name="Pangilinan J."/>
            <person name="Reynolds N."/>
            <person name="Sandor L."/>
            <person name="Smith M.E."/>
            <person name="Tsang A."/>
            <person name="Grigoriev I.V."/>
            <person name="Stajich J.E."/>
            <person name="Spatafora J.W."/>
        </authorList>
    </citation>
    <scope>NUCLEOTIDE SEQUENCE</scope>
    <source>
        <strain evidence="3">RSA 2281</strain>
    </source>
</reference>
<dbReference type="EMBL" id="JAIXMP010000004">
    <property type="protein sequence ID" value="KAI9274303.1"/>
    <property type="molecule type" value="Genomic_DNA"/>
</dbReference>
<sequence>MNVEQTDFARICDANGECHCDWRLVASNCVEANEIRIMYIVEAVASGILAITASFIILQRVIYNNQTFFDCRTGIPRPKPIESMGLFGIIFHVLRVIHAVIIITDAAPNLAFRSFFFELPWQFLFCAVACYMFGIAHTLSSSSRVLYDNWVRSPHMIDGVCFIIIILPFLSNNITSISSGVYAVRGDLSLAGAFTNASYYCWTVYTAFLGVLIFYAGFRLIRLLRRHFIEKPGTTAEDVEKFALSALKVKIIILTASLCLFVFTIVLVLFASLREQILAYTPYNLAVGIIIAFNGVVGTGIVIFAVILNPRVATLTGLVTSSSGGGEHNGGLSTTSRMSKWLNSRMTTTTQSTNTVVGPELTKQQSRMPPLEKKSMDIVDMGSPRASTSSPSASRQRQQSIELAEQGQIQSRVEEERLQYNAMTSTIRAPPRVVVPYDTEDHNDYRV</sequence>
<dbReference type="Proteomes" id="UP001209540">
    <property type="component" value="Unassembled WGS sequence"/>
</dbReference>
<proteinExistence type="predicted"/>
<feature type="transmembrane region" description="Helical" evidence="2">
    <location>
        <begin position="251"/>
        <end position="273"/>
    </location>
</feature>
<organism evidence="3 4">
    <name type="scientific">Phascolomyces articulosus</name>
    <dbReference type="NCBI Taxonomy" id="60185"/>
    <lineage>
        <taxon>Eukaryota</taxon>
        <taxon>Fungi</taxon>
        <taxon>Fungi incertae sedis</taxon>
        <taxon>Mucoromycota</taxon>
        <taxon>Mucoromycotina</taxon>
        <taxon>Mucoromycetes</taxon>
        <taxon>Mucorales</taxon>
        <taxon>Lichtheimiaceae</taxon>
        <taxon>Phascolomyces</taxon>
    </lineage>
</organism>
<evidence type="ECO:0000256" key="2">
    <source>
        <dbReference type="SAM" id="Phobius"/>
    </source>
</evidence>